<dbReference type="PANTHER" id="PTHR12428:SF65">
    <property type="entry name" value="CYTOCHROME C OXIDASE ASSEMBLY PROTEIN COX18, MITOCHONDRIAL"/>
    <property type="match status" value="1"/>
</dbReference>
<feature type="transmembrane region" description="Helical" evidence="6">
    <location>
        <begin position="214"/>
        <end position="234"/>
    </location>
</feature>
<name>A0ABD3LYB6_9STRA</name>
<dbReference type="Proteomes" id="UP001530293">
    <property type="component" value="Unassembled WGS sequence"/>
</dbReference>
<dbReference type="GO" id="GO:0016020">
    <property type="term" value="C:membrane"/>
    <property type="evidence" value="ECO:0007669"/>
    <property type="project" value="UniProtKB-SubCell"/>
</dbReference>
<dbReference type="CDD" id="cd20069">
    <property type="entry name" value="5TM_Oxa1-like"/>
    <property type="match status" value="1"/>
</dbReference>
<dbReference type="InterPro" id="IPR001708">
    <property type="entry name" value="YidC/ALB3/OXA1/COX18"/>
</dbReference>
<dbReference type="Pfam" id="PF02096">
    <property type="entry name" value="60KD_IMP"/>
    <property type="match status" value="1"/>
</dbReference>
<keyword evidence="3 6" id="KW-1133">Transmembrane helix</keyword>
<dbReference type="EMBL" id="JALLBG020000293">
    <property type="protein sequence ID" value="KAL3756755.1"/>
    <property type="molecule type" value="Genomic_DNA"/>
</dbReference>
<comment type="similarity">
    <text evidence="5">Belongs to the OXA1/ALB3/YidC family.</text>
</comment>
<evidence type="ECO:0000256" key="3">
    <source>
        <dbReference type="ARBA" id="ARBA00022989"/>
    </source>
</evidence>
<dbReference type="InterPro" id="IPR028055">
    <property type="entry name" value="YidC/Oxa/ALB_C"/>
</dbReference>
<sequence length="480" mass="53002">MIRSAARQFLYARRPGWSHSVEVGSSRSPTTKRVNVANTSLPTHMRWMSSSAPSSSSDGSSGDAFSFTLPGFGSRPIAPEIIDAEAATASTTTTDLSSITAAAEQLVASASSTFEPTWWPSDQALLFLNWVNDTAGFPCYAYAICATTIAFRAALLPLFISGQRNSSRMGHLQPELKVMKDQLEQMGDKIDQATQLRFTQQTRALFRKYDCNPLISLVAPLASAPIFMSMFFALRNAPQYFPELLSTGGLFWFTDLTAADPYCIMPLFSAATFLGMTEAGKEQMMASDPARGRVMVNAFRAMAIVMVPLTMNFNAGVFVYWSTNNTWSFVQAIVLKQPMVKKYFGIWDPPKPVPGQPTANLFDELKNLMQKKEKKAPNAWAEDRIKAHNDIIEQQKLVKKKLMEKERAARDAGSSECGGFDVAELVTANPTLLRLRKEEVEEDVDVRRGGFFDDNDDVTAAAAAEDDDDDSSSLTRRCLC</sequence>
<keyword evidence="9" id="KW-1185">Reference proteome</keyword>
<protein>
    <recommendedName>
        <fullName evidence="7">Membrane insertase YidC/Oxa/ALB C-terminal domain-containing protein</fullName>
    </recommendedName>
</protein>
<feature type="domain" description="Membrane insertase YidC/Oxa/ALB C-terminal" evidence="7">
    <location>
        <begin position="140"/>
        <end position="336"/>
    </location>
</feature>
<evidence type="ECO:0000256" key="1">
    <source>
        <dbReference type="ARBA" id="ARBA00004141"/>
    </source>
</evidence>
<dbReference type="AlphaFoldDB" id="A0ABD3LYB6"/>
<accession>A0ABD3LYB6</accession>
<evidence type="ECO:0000259" key="7">
    <source>
        <dbReference type="Pfam" id="PF02096"/>
    </source>
</evidence>
<evidence type="ECO:0000256" key="4">
    <source>
        <dbReference type="ARBA" id="ARBA00023136"/>
    </source>
</evidence>
<evidence type="ECO:0000256" key="6">
    <source>
        <dbReference type="SAM" id="Phobius"/>
    </source>
</evidence>
<feature type="transmembrane region" description="Helical" evidence="6">
    <location>
        <begin position="298"/>
        <end position="321"/>
    </location>
</feature>
<evidence type="ECO:0000256" key="5">
    <source>
        <dbReference type="RuleBase" id="RU003945"/>
    </source>
</evidence>
<organism evidence="8 9">
    <name type="scientific">Discostella pseudostelligera</name>
    <dbReference type="NCBI Taxonomy" id="259834"/>
    <lineage>
        <taxon>Eukaryota</taxon>
        <taxon>Sar</taxon>
        <taxon>Stramenopiles</taxon>
        <taxon>Ochrophyta</taxon>
        <taxon>Bacillariophyta</taxon>
        <taxon>Coscinodiscophyceae</taxon>
        <taxon>Thalassiosirophycidae</taxon>
        <taxon>Stephanodiscales</taxon>
        <taxon>Stephanodiscaceae</taxon>
        <taxon>Discostella</taxon>
    </lineage>
</organism>
<dbReference type="NCBIfam" id="TIGR03592">
    <property type="entry name" value="yidC_oxa1_cterm"/>
    <property type="match status" value="1"/>
</dbReference>
<evidence type="ECO:0000313" key="9">
    <source>
        <dbReference type="Proteomes" id="UP001530293"/>
    </source>
</evidence>
<feature type="transmembrane region" description="Helical" evidence="6">
    <location>
        <begin position="140"/>
        <end position="160"/>
    </location>
</feature>
<dbReference type="GO" id="GO:0051205">
    <property type="term" value="P:protein insertion into membrane"/>
    <property type="evidence" value="ECO:0007669"/>
    <property type="project" value="UniProtKB-ARBA"/>
</dbReference>
<keyword evidence="4 6" id="KW-0472">Membrane</keyword>
<evidence type="ECO:0000256" key="2">
    <source>
        <dbReference type="ARBA" id="ARBA00022692"/>
    </source>
</evidence>
<keyword evidence="2 5" id="KW-0812">Transmembrane</keyword>
<evidence type="ECO:0000313" key="8">
    <source>
        <dbReference type="EMBL" id="KAL3756755.1"/>
    </source>
</evidence>
<proteinExistence type="inferred from homology"/>
<feature type="transmembrane region" description="Helical" evidence="6">
    <location>
        <begin position="259"/>
        <end position="277"/>
    </location>
</feature>
<comment type="caution">
    <text evidence="8">The sequence shown here is derived from an EMBL/GenBank/DDBJ whole genome shotgun (WGS) entry which is preliminary data.</text>
</comment>
<comment type="subcellular location">
    <subcellularLocation>
        <location evidence="1 5">Membrane</location>
        <topology evidence="1 5">Multi-pass membrane protein</topology>
    </subcellularLocation>
</comment>
<reference evidence="8 9" key="1">
    <citation type="submission" date="2024-10" db="EMBL/GenBank/DDBJ databases">
        <title>Updated reference genomes for cyclostephanoid diatoms.</title>
        <authorList>
            <person name="Roberts W.R."/>
            <person name="Alverson A.J."/>
        </authorList>
    </citation>
    <scope>NUCLEOTIDE SEQUENCE [LARGE SCALE GENOMIC DNA]</scope>
    <source>
        <strain evidence="8 9">AJA232-27</strain>
    </source>
</reference>
<dbReference type="PANTHER" id="PTHR12428">
    <property type="entry name" value="OXA1"/>
    <property type="match status" value="1"/>
</dbReference>
<gene>
    <name evidence="8" type="ORF">ACHAWU_003505</name>
</gene>